<organism evidence="3 4">
    <name type="scientific">Temperatibacter marinus</name>
    <dbReference type="NCBI Taxonomy" id="1456591"/>
    <lineage>
        <taxon>Bacteria</taxon>
        <taxon>Pseudomonadati</taxon>
        <taxon>Pseudomonadota</taxon>
        <taxon>Alphaproteobacteria</taxon>
        <taxon>Kordiimonadales</taxon>
        <taxon>Temperatibacteraceae</taxon>
        <taxon>Temperatibacter</taxon>
    </lineage>
</organism>
<gene>
    <name evidence="3" type="ORF">QGN29_12335</name>
</gene>
<dbReference type="KEGG" id="tmk:QGN29_12335"/>
<dbReference type="AlphaFoldDB" id="A0AA52EGZ4"/>
<keyword evidence="2" id="KW-0812">Transmembrane</keyword>
<accession>A0AA52EGZ4</accession>
<keyword evidence="2" id="KW-1133">Transmembrane helix</keyword>
<evidence type="ECO:0000256" key="1">
    <source>
        <dbReference type="SAM" id="Coils"/>
    </source>
</evidence>
<protein>
    <submittedName>
        <fullName evidence="3">Septum formation initiator family protein</fullName>
    </submittedName>
</protein>
<sequence>MEQLRNIKFHLGRVWLIGLALVCVTWLSLEAFQAENGLPALDKLEAQQARYQQQLDTINTHKQRLKRQVALMDEKRVDPDLLEEQVRQKLGFVAVDEVVVLN</sequence>
<name>A0AA52EGZ4_9PROT</name>
<keyword evidence="1" id="KW-0175">Coiled coil</keyword>
<dbReference type="EMBL" id="CP123872">
    <property type="protein sequence ID" value="WND02337.1"/>
    <property type="molecule type" value="Genomic_DNA"/>
</dbReference>
<dbReference type="RefSeq" id="WP_310798173.1">
    <property type="nucleotide sequence ID" value="NZ_CP123872.1"/>
</dbReference>
<dbReference type="Proteomes" id="UP001268683">
    <property type="component" value="Chromosome"/>
</dbReference>
<proteinExistence type="predicted"/>
<evidence type="ECO:0000256" key="2">
    <source>
        <dbReference type="SAM" id="Phobius"/>
    </source>
</evidence>
<dbReference type="Pfam" id="PF04977">
    <property type="entry name" value="DivIC"/>
    <property type="match status" value="1"/>
</dbReference>
<keyword evidence="2" id="KW-0472">Membrane</keyword>
<evidence type="ECO:0000313" key="3">
    <source>
        <dbReference type="EMBL" id="WND02337.1"/>
    </source>
</evidence>
<feature type="coiled-coil region" evidence="1">
    <location>
        <begin position="41"/>
        <end position="68"/>
    </location>
</feature>
<evidence type="ECO:0000313" key="4">
    <source>
        <dbReference type="Proteomes" id="UP001268683"/>
    </source>
</evidence>
<reference evidence="3" key="1">
    <citation type="submission" date="2023-04" db="EMBL/GenBank/DDBJ databases">
        <title>Complete genome sequence of Temperatibacter marinus.</title>
        <authorList>
            <person name="Rong J.-C."/>
            <person name="Yi M.-L."/>
            <person name="Zhao Q."/>
        </authorList>
    </citation>
    <scope>NUCLEOTIDE SEQUENCE</scope>
    <source>
        <strain evidence="3">NBRC 110045</strain>
    </source>
</reference>
<keyword evidence="4" id="KW-1185">Reference proteome</keyword>
<dbReference type="InterPro" id="IPR007060">
    <property type="entry name" value="FtsL/DivIC"/>
</dbReference>
<feature type="transmembrane region" description="Helical" evidence="2">
    <location>
        <begin position="12"/>
        <end position="29"/>
    </location>
</feature>